<feature type="transmembrane region" description="Helical" evidence="1">
    <location>
        <begin position="74"/>
        <end position="94"/>
    </location>
</feature>
<dbReference type="EMBL" id="JABCUI010000001">
    <property type="protein sequence ID" value="NMW86490.1"/>
    <property type="molecule type" value="Genomic_DNA"/>
</dbReference>
<evidence type="ECO:0000256" key="1">
    <source>
        <dbReference type="SAM" id="Phobius"/>
    </source>
</evidence>
<keyword evidence="2" id="KW-0560">Oxidoreductase</keyword>
<feature type="transmembrane region" description="Helical" evidence="1">
    <location>
        <begin position="249"/>
        <end position="274"/>
    </location>
</feature>
<feature type="transmembrane region" description="Helical" evidence="1">
    <location>
        <begin position="44"/>
        <end position="68"/>
    </location>
</feature>
<evidence type="ECO:0000313" key="4">
    <source>
        <dbReference type="Proteomes" id="UP000250245"/>
    </source>
</evidence>
<gene>
    <name evidence="2" type="ORF">HHJ67_01820</name>
    <name evidence="3" type="ORF">NCTC11820_00263</name>
</gene>
<feature type="transmembrane region" description="Helical" evidence="1">
    <location>
        <begin position="101"/>
        <end position="119"/>
    </location>
</feature>
<sequence length="316" mass="33256">MTSQPHAEKPDPSLTNTVKITRRVRREEHQAEQIEKLPKVPESLIGRVICAHPEIITALAALGMSLIFVLPADFLTVAGVIAVVCFAFGWAHLAHLPAPRASFILLTTFGVLAVLMGRIFGDFSIVAEVVGLGVMGAFIVEMLRRPRTDLLSSVAGNVTGILIVSTAGAWVMLEAETLWYFLLVPGAVTLIGGCIGMAMSANWQLKWRVFTGILFSVIFGLAAGAAILVMEGTSRDQMVLFAGGHLPSLTVALVSGLLLGVVFGIAFASLTVLFSGDLAPSTVSAAVSQAFIPVLAAAVPLYILARLLVGEGPTLA</sequence>
<proteinExistence type="predicted"/>
<dbReference type="AlphaFoldDB" id="A0A2X2Y6K7"/>
<dbReference type="GeneID" id="55564586"/>
<dbReference type="Proteomes" id="UP000553981">
    <property type="component" value="Unassembled WGS sequence"/>
</dbReference>
<reference evidence="3 4" key="1">
    <citation type="submission" date="2018-06" db="EMBL/GenBank/DDBJ databases">
        <authorList>
            <consortium name="Pathogen Informatics"/>
            <person name="Doyle S."/>
        </authorList>
    </citation>
    <scope>NUCLEOTIDE SEQUENCE [LARGE SCALE GENOMIC DNA]</scope>
    <source>
        <strain evidence="3 4">NCTC11820</strain>
    </source>
</reference>
<dbReference type="Proteomes" id="UP000250245">
    <property type="component" value="Unassembled WGS sequence"/>
</dbReference>
<evidence type="ECO:0000313" key="5">
    <source>
        <dbReference type="Proteomes" id="UP000553981"/>
    </source>
</evidence>
<keyword evidence="1" id="KW-0472">Membrane</keyword>
<dbReference type="RefSeq" id="WP_004010267.1">
    <property type="nucleotide sequence ID" value="NZ_CAMYEK010000002.1"/>
</dbReference>
<dbReference type="EMBL" id="UASJ01000001">
    <property type="protein sequence ID" value="SQB63482.1"/>
    <property type="molecule type" value="Genomic_DNA"/>
</dbReference>
<keyword evidence="1" id="KW-0812">Transmembrane</keyword>
<dbReference type="GO" id="GO:0004497">
    <property type="term" value="F:monooxygenase activity"/>
    <property type="evidence" value="ECO:0007669"/>
    <property type="project" value="UniProtKB-KW"/>
</dbReference>
<protein>
    <submittedName>
        <fullName evidence="2">Beta-carotene 15,15'-monooxygenase</fullName>
    </submittedName>
</protein>
<feature type="transmembrane region" description="Helical" evidence="1">
    <location>
        <begin position="150"/>
        <end position="172"/>
    </location>
</feature>
<feature type="transmembrane region" description="Helical" evidence="1">
    <location>
        <begin position="125"/>
        <end position="143"/>
    </location>
</feature>
<keyword evidence="1" id="KW-1133">Transmembrane helix</keyword>
<accession>A0A2X2Y6K7</accession>
<feature type="transmembrane region" description="Helical" evidence="1">
    <location>
        <begin position="286"/>
        <end position="309"/>
    </location>
</feature>
<reference evidence="2 5" key="2">
    <citation type="submission" date="2020-04" db="EMBL/GenBank/DDBJ databases">
        <title>Antimicrobial susceptibility and clonality of vaginal-derived multi-drug resistant Mobiluncus isolates in China.</title>
        <authorList>
            <person name="Zhang X."/>
        </authorList>
    </citation>
    <scope>NUCLEOTIDE SEQUENCE [LARGE SCALE GENOMIC DNA]</scope>
    <source>
        <strain evidence="2 5">19</strain>
    </source>
</reference>
<name>A0A2X2Y6K7_9ACTO</name>
<evidence type="ECO:0000313" key="3">
    <source>
        <dbReference type="EMBL" id="SQB63482.1"/>
    </source>
</evidence>
<feature type="transmembrane region" description="Helical" evidence="1">
    <location>
        <begin position="178"/>
        <end position="197"/>
    </location>
</feature>
<evidence type="ECO:0000313" key="2">
    <source>
        <dbReference type="EMBL" id="NMW86490.1"/>
    </source>
</evidence>
<keyword evidence="2" id="KW-0503">Monooxygenase</keyword>
<feature type="transmembrane region" description="Helical" evidence="1">
    <location>
        <begin position="209"/>
        <end position="229"/>
    </location>
</feature>
<organism evidence="3 4">
    <name type="scientific">Mobiluncus curtisii</name>
    <dbReference type="NCBI Taxonomy" id="2051"/>
    <lineage>
        <taxon>Bacteria</taxon>
        <taxon>Bacillati</taxon>
        <taxon>Actinomycetota</taxon>
        <taxon>Actinomycetes</taxon>
        <taxon>Actinomycetales</taxon>
        <taxon>Actinomycetaceae</taxon>
        <taxon>Mobiluncus</taxon>
    </lineage>
</organism>